<dbReference type="AlphaFoldDB" id="A0A182XQ07"/>
<dbReference type="Proteomes" id="UP000076407">
    <property type="component" value="Unassembled WGS sequence"/>
</dbReference>
<dbReference type="GO" id="GO:0003677">
    <property type="term" value="F:DNA binding"/>
    <property type="evidence" value="ECO:0007669"/>
    <property type="project" value="InterPro"/>
</dbReference>
<dbReference type="Gene3D" id="3.30.160.60">
    <property type="entry name" value="Classic Zinc Finger"/>
    <property type="match status" value="1"/>
</dbReference>
<keyword evidence="3 8" id="KW-0863">Zinc-finger</keyword>
<dbReference type="InterPro" id="IPR003656">
    <property type="entry name" value="Znf_BED"/>
</dbReference>
<dbReference type="SUPFAM" id="SSF53098">
    <property type="entry name" value="Ribonuclease H-like"/>
    <property type="match status" value="1"/>
</dbReference>
<dbReference type="GO" id="GO:0008270">
    <property type="term" value="F:zinc ion binding"/>
    <property type="evidence" value="ECO:0007669"/>
    <property type="project" value="UniProtKB-KW"/>
</dbReference>
<dbReference type="STRING" id="34691.A0A182XQ07"/>
<evidence type="ECO:0000256" key="4">
    <source>
        <dbReference type="ARBA" id="ARBA00022833"/>
    </source>
</evidence>
<keyword evidence="12" id="KW-1185">Reference proteome</keyword>
<evidence type="ECO:0000256" key="7">
    <source>
        <dbReference type="ARBA" id="ARBA00023242"/>
    </source>
</evidence>
<evidence type="ECO:0000256" key="6">
    <source>
        <dbReference type="ARBA" id="ARBA00023163"/>
    </source>
</evidence>
<dbReference type="SUPFAM" id="SSF57667">
    <property type="entry name" value="beta-beta-alpha zinc fingers"/>
    <property type="match status" value="1"/>
</dbReference>
<dbReference type="EnsemblMetazoa" id="AQUA011959-RA">
    <property type="protein sequence ID" value="AQUA011959-PA"/>
    <property type="gene ID" value="AQUA011959"/>
</dbReference>
<evidence type="ECO:0000313" key="12">
    <source>
        <dbReference type="Proteomes" id="UP000076407"/>
    </source>
</evidence>
<dbReference type="InterPro" id="IPR012337">
    <property type="entry name" value="RNaseH-like_sf"/>
</dbReference>
<evidence type="ECO:0000256" key="2">
    <source>
        <dbReference type="ARBA" id="ARBA00022723"/>
    </source>
</evidence>
<dbReference type="GO" id="GO:0009791">
    <property type="term" value="P:post-embryonic development"/>
    <property type="evidence" value="ECO:0007669"/>
    <property type="project" value="UniProtKB-ARBA"/>
</dbReference>
<accession>A0A182XQ07</accession>
<evidence type="ECO:0000256" key="9">
    <source>
        <dbReference type="SAM" id="MobiDB-lite"/>
    </source>
</evidence>
<dbReference type="InterPro" id="IPR036236">
    <property type="entry name" value="Znf_C2H2_sf"/>
</dbReference>
<dbReference type="InterPro" id="IPR052035">
    <property type="entry name" value="ZnF_BED_domain_contain"/>
</dbReference>
<keyword evidence="7" id="KW-0539">Nucleus</keyword>
<evidence type="ECO:0000256" key="5">
    <source>
        <dbReference type="ARBA" id="ARBA00023015"/>
    </source>
</evidence>
<feature type="domain" description="BED-type" evidence="10">
    <location>
        <begin position="3"/>
        <end position="53"/>
    </location>
</feature>
<sequence>MSSKTSDIWQHFEDQGNTAKCRYCFKAISFSNKSSSNLKRHMRSMHHTIPIERNAPTATTSSIQLTDNDETTLPAAGPSKRQGDLLRFFDANKPLTIAQKKGEKFKKFVRMLNPKYEVPSRKTLSNGLLESNYQRELAKLTDNLSKTTSLALTSDGWTNSNNTSFMAVTVHYINDESNLCSNLLECTEFPNKHTADNIAICLKNVAEKFKIHDKIQAVVTDNAANMKAGVRQTKFTHLPCFAHTLNLIVQNAVQKSILDT</sequence>
<dbReference type="SMART" id="SM00614">
    <property type="entry name" value="ZnF_BED"/>
    <property type="match status" value="1"/>
</dbReference>
<dbReference type="PROSITE" id="PS50808">
    <property type="entry name" value="ZF_BED"/>
    <property type="match status" value="1"/>
</dbReference>
<name>A0A182XQ07_ANOQN</name>
<proteinExistence type="predicted"/>
<dbReference type="PANTHER" id="PTHR46481">
    <property type="entry name" value="ZINC FINGER BED DOMAIN-CONTAINING PROTEIN 4"/>
    <property type="match status" value="1"/>
</dbReference>
<evidence type="ECO:0000259" key="10">
    <source>
        <dbReference type="PROSITE" id="PS50808"/>
    </source>
</evidence>
<keyword evidence="5" id="KW-0805">Transcription regulation</keyword>
<evidence type="ECO:0000256" key="1">
    <source>
        <dbReference type="ARBA" id="ARBA00004123"/>
    </source>
</evidence>
<dbReference type="GO" id="GO:0005634">
    <property type="term" value="C:nucleus"/>
    <property type="evidence" value="ECO:0007669"/>
    <property type="project" value="UniProtKB-SubCell"/>
</dbReference>
<protein>
    <recommendedName>
        <fullName evidence="10">BED-type domain-containing protein</fullName>
    </recommendedName>
</protein>
<feature type="region of interest" description="Disordered" evidence="9">
    <location>
        <begin position="55"/>
        <end position="79"/>
    </location>
</feature>
<reference evidence="11" key="1">
    <citation type="submission" date="2020-05" db="UniProtKB">
        <authorList>
            <consortium name="EnsemblMetazoa"/>
        </authorList>
    </citation>
    <scope>IDENTIFICATION</scope>
    <source>
        <strain evidence="11">SANGQUA</strain>
    </source>
</reference>
<evidence type="ECO:0000256" key="3">
    <source>
        <dbReference type="ARBA" id="ARBA00022771"/>
    </source>
</evidence>
<keyword evidence="4" id="KW-0862">Zinc</keyword>
<comment type="subcellular location">
    <subcellularLocation>
        <location evidence="1">Nucleus</location>
    </subcellularLocation>
</comment>
<evidence type="ECO:0000256" key="8">
    <source>
        <dbReference type="PROSITE-ProRule" id="PRU00027"/>
    </source>
</evidence>
<keyword evidence="2" id="KW-0479">Metal-binding</keyword>
<evidence type="ECO:0000313" key="11">
    <source>
        <dbReference type="EnsemblMetazoa" id="AQUA011959-PA"/>
    </source>
</evidence>
<dbReference type="PANTHER" id="PTHR46481:SF10">
    <property type="entry name" value="ZINC FINGER BED DOMAIN-CONTAINING PROTEIN 39"/>
    <property type="match status" value="1"/>
</dbReference>
<dbReference type="Pfam" id="PF02892">
    <property type="entry name" value="zf-BED"/>
    <property type="match status" value="1"/>
</dbReference>
<keyword evidence="6" id="KW-0804">Transcription</keyword>
<feature type="compositionally biased region" description="Polar residues" evidence="9">
    <location>
        <begin position="56"/>
        <end position="66"/>
    </location>
</feature>
<dbReference type="VEuPathDB" id="VectorBase:AQUA011959"/>
<organism evidence="11 12">
    <name type="scientific">Anopheles quadriannulatus</name>
    <name type="common">Mosquito</name>
    <dbReference type="NCBI Taxonomy" id="34691"/>
    <lineage>
        <taxon>Eukaryota</taxon>
        <taxon>Metazoa</taxon>
        <taxon>Ecdysozoa</taxon>
        <taxon>Arthropoda</taxon>
        <taxon>Hexapoda</taxon>
        <taxon>Insecta</taxon>
        <taxon>Pterygota</taxon>
        <taxon>Neoptera</taxon>
        <taxon>Endopterygota</taxon>
        <taxon>Diptera</taxon>
        <taxon>Nematocera</taxon>
        <taxon>Culicoidea</taxon>
        <taxon>Culicidae</taxon>
        <taxon>Anophelinae</taxon>
        <taxon>Anopheles</taxon>
    </lineage>
</organism>